<reference evidence="3" key="1">
    <citation type="journal article" date="2019" name="Int. J. Syst. Evol. Microbiol.">
        <title>The Global Catalogue of Microorganisms (GCM) 10K type strain sequencing project: providing services to taxonomists for standard genome sequencing and annotation.</title>
        <authorList>
            <consortium name="The Broad Institute Genomics Platform"/>
            <consortium name="The Broad Institute Genome Sequencing Center for Infectious Disease"/>
            <person name="Wu L."/>
            <person name="Ma J."/>
        </authorList>
    </citation>
    <scope>NUCLEOTIDE SEQUENCE [LARGE SCALE GENOMIC DNA]</scope>
    <source>
        <strain evidence="3">JCM 19129</strain>
    </source>
</reference>
<accession>A0ABP9FY42</accession>
<sequence>MPHPTSERFFSPVSLGSIELRNRLVMAPLTRIRADEQGVPTDLMVEHYAQRAGVGLIVTEGTWPVGEGRTWIGQPGIETAEHVAGWRRVTEAVHARGGRIVMQIMHGGRIGHEAISFTGRVVAPSAIAAPGQIRTPEGKQPLPVPHPLSTEEVSEVINQFVQAAQNAIAAGMDGVQIHGANGYLIQQFTAAASNTRTDRYGGSAENRARLAVEIAAAVAEAIGSERTGIRLSPQHNVQGALEEDHDDALATYQALAEGLAPLRLAHVDVLHPEPSAPLVQTIRQASGAPLIANTGFAAPTGREEAFSMVEQNLAEAVGVGRAVIANPDLVRRWQQGLPENAPDPATFYIGGERGYTDYPTYSTGEHH</sequence>
<proteinExistence type="predicted"/>
<dbReference type="EMBL" id="BAABLW010000007">
    <property type="protein sequence ID" value="GAA4917861.1"/>
    <property type="molecule type" value="Genomic_DNA"/>
</dbReference>
<dbReference type="PANTHER" id="PTHR22893">
    <property type="entry name" value="NADH OXIDOREDUCTASE-RELATED"/>
    <property type="match status" value="1"/>
</dbReference>
<dbReference type="InterPro" id="IPR045247">
    <property type="entry name" value="Oye-like"/>
</dbReference>
<dbReference type="PANTHER" id="PTHR22893:SF91">
    <property type="entry name" value="NADPH DEHYDROGENASE 2-RELATED"/>
    <property type="match status" value="1"/>
</dbReference>
<dbReference type="RefSeq" id="WP_345477127.1">
    <property type="nucleotide sequence ID" value="NZ_BAABLW010000007.1"/>
</dbReference>
<dbReference type="Pfam" id="PF00724">
    <property type="entry name" value="Oxidored_FMN"/>
    <property type="match status" value="1"/>
</dbReference>
<protein>
    <submittedName>
        <fullName evidence="2">Alkene reductase</fullName>
    </submittedName>
</protein>
<dbReference type="Gene3D" id="3.20.20.70">
    <property type="entry name" value="Aldolase class I"/>
    <property type="match status" value="1"/>
</dbReference>
<dbReference type="CDD" id="cd02933">
    <property type="entry name" value="OYE_like_FMN"/>
    <property type="match status" value="1"/>
</dbReference>
<name>A0ABP9FY42_9MICC</name>
<feature type="domain" description="NADH:flavin oxidoreductase/NADH oxidase N-terminal" evidence="1">
    <location>
        <begin position="9"/>
        <end position="340"/>
    </location>
</feature>
<evidence type="ECO:0000313" key="2">
    <source>
        <dbReference type="EMBL" id="GAA4917861.1"/>
    </source>
</evidence>
<comment type="caution">
    <text evidence="2">The sequence shown here is derived from an EMBL/GenBank/DDBJ whole genome shotgun (WGS) entry which is preliminary data.</text>
</comment>
<evidence type="ECO:0000259" key="1">
    <source>
        <dbReference type="Pfam" id="PF00724"/>
    </source>
</evidence>
<dbReference type="InterPro" id="IPR013785">
    <property type="entry name" value="Aldolase_TIM"/>
</dbReference>
<dbReference type="Proteomes" id="UP001500368">
    <property type="component" value="Unassembled WGS sequence"/>
</dbReference>
<dbReference type="InterPro" id="IPR001155">
    <property type="entry name" value="OxRdtase_FMN_N"/>
</dbReference>
<dbReference type="SUPFAM" id="SSF51395">
    <property type="entry name" value="FMN-linked oxidoreductases"/>
    <property type="match status" value="1"/>
</dbReference>
<organism evidence="2 3">
    <name type="scientific">Nesterenkonia rhizosphaerae</name>
    <dbReference type="NCBI Taxonomy" id="1348272"/>
    <lineage>
        <taxon>Bacteria</taxon>
        <taxon>Bacillati</taxon>
        <taxon>Actinomycetota</taxon>
        <taxon>Actinomycetes</taxon>
        <taxon>Micrococcales</taxon>
        <taxon>Micrococcaceae</taxon>
        <taxon>Nesterenkonia</taxon>
    </lineage>
</organism>
<keyword evidence="3" id="KW-1185">Reference proteome</keyword>
<evidence type="ECO:0000313" key="3">
    <source>
        <dbReference type="Proteomes" id="UP001500368"/>
    </source>
</evidence>
<gene>
    <name evidence="2" type="ORF">GCM10025790_11610</name>
</gene>